<keyword evidence="7" id="KW-1185">Reference proteome</keyword>
<reference evidence="6 7" key="1">
    <citation type="submission" date="2017-06" db="EMBL/GenBank/DDBJ databases">
        <title>Genome sequence of Bacillus sonorensis strain SRCM101395.</title>
        <authorList>
            <person name="Cho S.H."/>
        </authorList>
    </citation>
    <scope>NUCLEOTIDE SEQUENCE [LARGE SCALE GENOMIC DNA]</scope>
    <source>
        <strain evidence="6 7">SRCM101395</strain>
    </source>
</reference>
<dbReference type="InterPro" id="IPR027417">
    <property type="entry name" value="P-loop_NTPase"/>
</dbReference>
<dbReference type="PROSITE" id="PS50893">
    <property type="entry name" value="ABC_TRANSPORTER_2"/>
    <property type="match status" value="1"/>
</dbReference>
<dbReference type="GeneID" id="92853049"/>
<comment type="similarity">
    <text evidence="1">Belongs to the ABC transporter superfamily.</text>
</comment>
<dbReference type="SMART" id="SM00382">
    <property type="entry name" value="AAA"/>
    <property type="match status" value="1"/>
</dbReference>
<evidence type="ECO:0000256" key="4">
    <source>
        <dbReference type="ARBA" id="ARBA00022840"/>
    </source>
</evidence>
<dbReference type="GO" id="GO:0016787">
    <property type="term" value="F:hydrolase activity"/>
    <property type="evidence" value="ECO:0007669"/>
    <property type="project" value="UniProtKB-KW"/>
</dbReference>
<keyword evidence="6" id="KW-0378">Hydrolase</keyword>
<evidence type="ECO:0000313" key="6">
    <source>
        <dbReference type="EMBL" id="ASB89513.1"/>
    </source>
</evidence>
<evidence type="ECO:0000256" key="1">
    <source>
        <dbReference type="ARBA" id="ARBA00005417"/>
    </source>
</evidence>
<dbReference type="PANTHER" id="PTHR43776">
    <property type="entry name" value="TRANSPORT ATP-BINDING PROTEIN"/>
    <property type="match status" value="1"/>
</dbReference>
<keyword evidence="4" id="KW-0067">ATP-binding</keyword>
<dbReference type="PANTHER" id="PTHR43776:SF7">
    <property type="entry name" value="D,D-DIPEPTIDE TRANSPORT ATP-BINDING PROTEIN DDPF-RELATED"/>
    <property type="match status" value="1"/>
</dbReference>
<proteinExistence type="inferred from homology"/>
<dbReference type="Proteomes" id="UP000196877">
    <property type="component" value="Chromosome"/>
</dbReference>
<dbReference type="InterPro" id="IPR003439">
    <property type="entry name" value="ABC_transporter-like_ATP-bd"/>
</dbReference>
<dbReference type="EMBL" id="CP021920">
    <property type="protein sequence ID" value="ASB89513.1"/>
    <property type="molecule type" value="Genomic_DNA"/>
</dbReference>
<name>A0ABN5AFP6_9BACI</name>
<dbReference type="InterPro" id="IPR050319">
    <property type="entry name" value="ABC_transp_ATP-bind"/>
</dbReference>
<evidence type="ECO:0000313" key="7">
    <source>
        <dbReference type="Proteomes" id="UP000196877"/>
    </source>
</evidence>
<organism evidence="6 7">
    <name type="scientific">Bacillus sonorensis</name>
    <dbReference type="NCBI Taxonomy" id="119858"/>
    <lineage>
        <taxon>Bacteria</taxon>
        <taxon>Bacillati</taxon>
        <taxon>Bacillota</taxon>
        <taxon>Bacilli</taxon>
        <taxon>Bacillales</taxon>
        <taxon>Bacillaceae</taxon>
        <taxon>Bacillus</taxon>
    </lineage>
</organism>
<evidence type="ECO:0000259" key="5">
    <source>
        <dbReference type="PROSITE" id="PS50893"/>
    </source>
</evidence>
<dbReference type="EC" id="3.6.3.24" evidence="6"/>
<evidence type="ECO:0000256" key="2">
    <source>
        <dbReference type="ARBA" id="ARBA00022448"/>
    </source>
</evidence>
<dbReference type="Gene3D" id="3.40.50.300">
    <property type="entry name" value="P-loop containing nucleotide triphosphate hydrolases"/>
    <property type="match status" value="1"/>
</dbReference>
<dbReference type="Pfam" id="PF00005">
    <property type="entry name" value="ABC_tran"/>
    <property type="match status" value="1"/>
</dbReference>
<dbReference type="InterPro" id="IPR003593">
    <property type="entry name" value="AAA+_ATPase"/>
</dbReference>
<keyword evidence="3" id="KW-0547">Nucleotide-binding</keyword>
<gene>
    <name evidence="6" type="primary">nikE</name>
    <name evidence="6" type="ORF">S101395_03006</name>
</gene>
<protein>
    <submittedName>
        <fullName evidence="6">Nickel-transporting ATPase</fullName>
        <ecNumber evidence="6">3.6.3.24</ecNumber>
    </submittedName>
</protein>
<accession>A0ABN5AFP6</accession>
<dbReference type="RefSeq" id="WP_006638073.1">
    <property type="nucleotide sequence ID" value="NZ_CABJEH010000001.1"/>
</dbReference>
<keyword evidence="2" id="KW-0813">Transport</keyword>
<dbReference type="CDD" id="cd03257">
    <property type="entry name" value="ABC_NikE_OppD_transporters"/>
    <property type="match status" value="1"/>
</dbReference>
<evidence type="ECO:0000256" key="3">
    <source>
        <dbReference type="ARBA" id="ARBA00022741"/>
    </source>
</evidence>
<sequence length="248" mass="28283">MLKVDRLEKSYKTGGVFSRKRQKILKNISFECERGECLGIIGESGSGKSTLGRLLIGIEKPDKGTVLLERRNVEERRVRQGDISVVFQDYKSAINPFFTVEEAIMEPIKAQNKGKQQDQHTVNKLLRQVGLDPSYKSRYPHELSGGEVQRVCIARAISTEPKCILFDEAISSLDVSVQIQVLELLKELKTIYNMSYIFITHDIQAAAYICDRVIIFKDGQIEEIIKINQLKDVQSEYARKLLQKLISF</sequence>
<dbReference type="SUPFAM" id="SSF52540">
    <property type="entry name" value="P-loop containing nucleoside triphosphate hydrolases"/>
    <property type="match status" value="1"/>
</dbReference>
<feature type="domain" description="ABC transporter" evidence="5">
    <location>
        <begin position="2"/>
        <end position="243"/>
    </location>
</feature>